<feature type="coiled-coil region" evidence="1">
    <location>
        <begin position="73"/>
        <end position="100"/>
    </location>
</feature>
<reference evidence="5 6" key="1">
    <citation type="submission" date="2023-05" db="EMBL/GenBank/DDBJ databases">
        <title>Cataloging the Phylogenetic Diversity of Human Bladder Bacteria.</title>
        <authorList>
            <person name="Du J."/>
        </authorList>
    </citation>
    <scope>NUCLEOTIDE SEQUENCE [LARGE SCALE GENOMIC DNA]</scope>
    <source>
        <strain evidence="5 6">UMB6972</strain>
    </source>
</reference>
<feature type="transmembrane region" description="Helical" evidence="3">
    <location>
        <begin position="445"/>
        <end position="466"/>
    </location>
</feature>
<keyword evidence="1" id="KW-0175">Coiled coil</keyword>
<evidence type="ECO:0000256" key="4">
    <source>
        <dbReference type="SAM" id="SignalP"/>
    </source>
</evidence>
<evidence type="ECO:0000313" key="5">
    <source>
        <dbReference type="EMBL" id="MDK6861974.1"/>
    </source>
</evidence>
<keyword evidence="4" id="KW-0732">Signal</keyword>
<sequence length="471" mass="48724">KKAIAAFAAGATLLAGFAMATPAFAGAKGDALADAVQIHEANKTLRESQRAVRTAEISLVKLQSAQAAAKTAYENAKTKFDAAKKAAEAAKKAVEAAKKAVEDGLTAYLGKHVNDKDFVKDKATEEYKRSEEYTNLSKSQTEAEQKLKDTDAEGKTLEQKAEALKTALDAADAKVTAQTEAVAAAKAQVEANQRYLNALRGVNPGGETKPDQTKPGETKPDQTKPDQTKPVQTADPSKSAASAELMRTQVVLAEADATNKDAQEKFVKAKADFEAAKTQMAALDAQVKSAADREEALRVAGKTDTDAYKAAVIDLKAAQSKANAYRTHEYADAEKNFGEKSGKALLAATAYNTALVNYRAAFNKAVEVEASAVKGFADPNTLNPVSTDFPAASAAAKAEAKKVEAKAQTAAPAAGKAGAAAAAKGELAAKGGNGHGKAGEKLGNAGVGVALTALAASMLAGMGAAVRKMRH</sequence>
<feature type="chain" id="PRO_5044886558" description="Peptidase" evidence="4">
    <location>
        <begin position="21"/>
        <end position="471"/>
    </location>
</feature>
<keyword evidence="3" id="KW-0472">Membrane</keyword>
<feature type="region of interest" description="Disordered" evidence="2">
    <location>
        <begin position="198"/>
        <end position="242"/>
    </location>
</feature>
<feature type="compositionally biased region" description="Basic and acidic residues" evidence="2">
    <location>
        <begin position="208"/>
        <end position="227"/>
    </location>
</feature>
<gene>
    <name evidence="5" type="ORF">QP355_04890</name>
</gene>
<dbReference type="Proteomes" id="UP001238969">
    <property type="component" value="Unassembled WGS sequence"/>
</dbReference>
<keyword evidence="3" id="KW-1133">Transmembrane helix</keyword>
<feature type="region of interest" description="Disordered" evidence="2">
    <location>
        <begin position="125"/>
        <end position="151"/>
    </location>
</feature>
<evidence type="ECO:0000256" key="2">
    <source>
        <dbReference type="SAM" id="MobiDB-lite"/>
    </source>
</evidence>
<proteinExistence type="predicted"/>
<evidence type="ECO:0008006" key="7">
    <source>
        <dbReference type="Google" id="ProtNLM"/>
    </source>
</evidence>
<feature type="compositionally biased region" description="Polar residues" evidence="2">
    <location>
        <begin position="229"/>
        <end position="240"/>
    </location>
</feature>
<dbReference type="EMBL" id="JASOLZ010000006">
    <property type="protein sequence ID" value="MDK6861974.1"/>
    <property type="molecule type" value="Genomic_DNA"/>
</dbReference>
<evidence type="ECO:0000256" key="1">
    <source>
        <dbReference type="SAM" id="Coils"/>
    </source>
</evidence>
<name>A0ABD4ZGY6_GARVA</name>
<keyword evidence="3" id="KW-0812">Transmembrane</keyword>
<feature type="coiled-coil region" evidence="1">
    <location>
        <begin position="252"/>
        <end position="293"/>
    </location>
</feature>
<evidence type="ECO:0000313" key="6">
    <source>
        <dbReference type="Proteomes" id="UP001238969"/>
    </source>
</evidence>
<feature type="compositionally biased region" description="Basic and acidic residues" evidence="2">
    <location>
        <begin position="141"/>
        <end position="151"/>
    </location>
</feature>
<accession>A0ABD4ZGY6</accession>
<feature type="signal peptide" evidence="4">
    <location>
        <begin position="1"/>
        <end position="20"/>
    </location>
</feature>
<comment type="caution">
    <text evidence="5">The sequence shown here is derived from an EMBL/GenBank/DDBJ whole genome shotgun (WGS) entry which is preliminary data.</text>
</comment>
<feature type="non-terminal residue" evidence="5">
    <location>
        <position position="1"/>
    </location>
</feature>
<protein>
    <recommendedName>
        <fullName evidence="7">Peptidase</fullName>
    </recommendedName>
</protein>
<organism evidence="5 6">
    <name type="scientific">Gardnerella vaginalis</name>
    <dbReference type="NCBI Taxonomy" id="2702"/>
    <lineage>
        <taxon>Bacteria</taxon>
        <taxon>Bacillati</taxon>
        <taxon>Actinomycetota</taxon>
        <taxon>Actinomycetes</taxon>
        <taxon>Bifidobacteriales</taxon>
        <taxon>Bifidobacteriaceae</taxon>
        <taxon>Gardnerella</taxon>
    </lineage>
</organism>
<dbReference type="RefSeq" id="WP_285064562.1">
    <property type="nucleotide sequence ID" value="NZ_JASOLZ010000006.1"/>
</dbReference>
<dbReference type="AlphaFoldDB" id="A0ABD4ZGY6"/>
<evidence type="ECO:0000256" key="3">
    <source>
        <dbReference type="SAM" id="Phobius"/>
    </source>
</evidence>